<dbReference type="OrthoDB" id="144892at2157"/>
<organism evidence="3 4">
    <name type="scientific">Halopiger aswanensis</name>
    <dbReference type="NCBI Taxonomy" id="148449"/>
    <lineage>
        <taxon>Archaea</taxon>
        <taxon>Methanobacteriati</taxon>
        <taxon>Methanobacteriota</taxon>
        <taxon>Stenosarchaea group</taxon>
        <taxon>Halobacteria</taxon>
        <taxon>Halobacteriales</taxon>
        <taxon>Natrialbaceae</taxon>
        <taxon>Halopiger</taxon>
    </lineage>
</organism>
<name>A0A419WJG8_9EURY</name>
<dbReference type="InterPro" id="IPR011010">
    <property type="entry name" value="DNA_brk_join_enz"/>
</dbReference>
<dbReference type="GO" id="GO:0003677">
    <property type="term" value="F:DNA binding"/>
    <property type="evidence" value="ECO:0007669"/>
    <property type="project" value="InterPro"/>
</dbReference>
<dbReference type="PROSITE" id="PS51898">
    <property type="entry name" value="TYR_RECOMBINASE"/>
    <property type="match status" value="1"/>
</dbReference>
<dbReference type="PANTHER" id="PTHR30349">
    <property type="entry name" value="PHAGE INTEGRASE-RELATED"/>
    <property type="match status" value="1"/>
</dbReference>
<evidence type="ECO:0000259" key="2">
    <source>
        <dbReference type="PROSITE" id="PS51898"/>
    </source>
</evidence>
<dbReference type="SUPFAM" id="SSF56349">
    <property type="entry name" value="DNA breaking-rejoining enzymes"/>
    <property type="match status" value="1"/>
</dbReference>
<protein>
    <submittedName>
        <fullName evidence="3">Site-specific recombinase XerD</fullName>
    </submittedName>
</protein>
<keyword evidence="1" id="KW-0233">DNA recombination</keyword>
<dbReference type="EMBL" id="RAPO01000002">
    <property type="protein sequence ID" value="RKD95624.1"/>
    <property type="molecule type" value="Genomic_DNA"/>
</dbReference>
<dbReference type="AlphaFoldDB" id="A0A419WJG8"/>
<evidence type="ECO:0000313" key="3">
    <source>
        <dbReference type="EMBL" id="RKD95624.1"/>
    </source>
</evidence>
<evidence type="ECO:0000313" key="4">
    <source>
        <dbReference type="Proteomes" id="UP000283805"/>
    </source>
</evidence>
<sequence>MSTERYINVKTQLENLEDSDLKPANVEAIRCFIDHCAAEGLSEVRQSRLITALKSLVLNFAPDNFELRGASEQDLKRAVAELNRSDYAESTKHTMKAATKKFYKVENGGREHPEKVDFFDATAKETTTISREDLFTKEELKRLFSGFINTRDRAFTMVLYESAARPGELLSRNIGDFTSNGKGDFIHLEGIKGTPDRTNQLVRSGRPLREWIAQHPLGGEVGDIQDPSTPLWVKTQQQECKKCGELPQKHGDTECLYEPDRCERWKYDSFLRRFQDACERVDIPENKRRPYNLRHTRLTEVATFMGYEQLNKFAGWKPGSDRAKVYVHLNNDDVNQAIRDQYGISGEEDESQPVNCSFCGTENQSEETECRTCGRPLSLENQSTREEKLETLERLAELEEKGVLDQLDAFTQSNGENMGTDSVGI</sequence>
<dbReference type="Pfam" id="PF00589">
    <property type="entry name" value="Phage_integrase"/>
    <property type="match status" value="1"/>
</dbReference>
<reference evidence="3 4" key="1">
    <citation type="submission" date="2018-09" db="EMBL/GenBank/DDBJ databases">
        <title>Genomic Encyclopedia of Archaeal and Bacterial Type Strains, Phase II (KMG-II): from individual species to whole genera.</title>
        <authorList>
            <person name="Goeker M."/>
        </authorList>
    </citation>
    <scope>NUCLEOTIDE SEQUENCE [LARGE SCALE GENOMIC DNA]</scope>
    <source>
        <strain evidence="3 4">DSM 13151</strain>
    </source>
</reference>
<dbReference type="Gene3D" id="1.10.443.10">
    <property type="entry name" value="Intergrase catalytic core"/>
    <property type="match status" value="1"/>
</dbReference>
<dbReference type="PANTHER" id="PTHR30349:SF87">
    <property type="entry name" value="TRANSPOSASE A"/>
    <property type="match status" value="1"/>
</dbReference>
<accession>A0A419WJG8</accession>
<dbReference type="InterPro" id="IPR013762">
    <property type="entry name" value="Integrase-like_cat_sf"/>
</dbReference>
<dbReference type="GO" id="GO:0006310">
    <property type="term" value="P:DNA recombination"/>
    <property type="evidence" value="ECO:0007669"/>
    <property type="project" value="UniProtKB-KW"/>
</dbReference>
<dbReference type="RefSeq" id="WP_120244874.1">
    <property type="nucleotide sequence ID" value="NZ_RAPO01000002.1"/>
</dbReference>
<dbReference type="Proteomes" id="UP000283805">
    <property type="component" value="Unassembled WGS sequence"/>
</dbReference>
<gene>
    <name evidence="3" type="ORF">ATJ93_2485</name>
</gene>
<comment type="caution">
    <text evidence="3">The sequence shown here is derived from an EMBL/GenBank/DDBJ whole genome shotgun (WGS) entry which is preliminary data.</text>
</comment>
<dbReference type="InterPro" id="IPR002104">
    <property type="entry name" value="Integrase_catalytic"/>
</dbReference>
<dbReference type="GO" id="GO:0015074">
    <property type="term" value="P:DNA integration"/>
    <property type="evidence" value="ECO:0007669"/>
    <property type="project" value="InterPro"/>
</dbReference>
<feature type="domain" description="Tyr recombinase" evidence="2">
    <location>
        <begin position="130"/>
        <end position="339"/>
    </location>
</feature>
<keyword evidence="4" id="KW-1185">Reference proteome</keyword>
<proteinExistence type="predicted"/>
<dbReference type="InterPro" id="IPR050090">
    <property type="entry name" value="Tyrosine_recombinase_XerCD"/>
</dbReference>
<evidence type="ECO:0000256" key="1">
    <source>
        <dbReference type="ARBA" id="ARBA00023172"/>
    </source>
</evidence>